<evidence type="ECO:0000256" key="6">
    <source>
        <dbReference type="RuleBase" id="RU362007"/>
    </source>
</evidence>
<dbReference type="Proteomes" id="UP000799766">
    <property type="component" value="Unassembled WGS sequence"/>
</dbReference>
<name>A0A6A6NNL8_9PEZI</name>
<proteinExistence type="inferred from homology"/>
<dbReference type="GO" id="GO:0008865">
    <property type="term" value="F:fructokinase activity"/>
    <property type="evidence" value="ECO:0007669"/>
    <property type="project" value="TreeGrafter"/>
</dbReference>
<dbReference type="PRINTS" id="PR00475">
    <property type="entry name" value="HEXOKINASE"/>
</dbReference>
<feature type="compositionally biased region" description="Low complexity" evidence="7">
    <location>
        <begin position="504"/>
        <end position="542"/>
    </location>
</feature>
<keyword evidence="3 6" id="KW-0547">Nucleotide-binding</keyword>
<keyword evidence="5 6" id="KW-0067">ATP-binding</keyword>
<evidence type="ECO:0000259" key="9">
    <source>
        <dbReference type="Pfam" id="PF03727"/>
    </source>
</evidence>
<evidence type="ECO:0000256" key="7">
    <source>
        <dbReference type="SAM" id="MobiDB-lite"/>
    </source>
</evidence>
<protein>
    <recommendedName>
        <fullName evidence="6">Phosphotransferase</fullName>
        <ecNumber evidence="6">2.7.1.-</ecNumber>
    </recommendedName>
</protein>
<dbReference type="PANTHER" id="PTHR19443">
    <property type="entry name" value="HEXOKINASE"/>
    <property type="match status" value="1"/>
</dbReference>
<accession>A0A6A6NNL8</accession>
<dbReference type="InterPro" id="IPR001312">
    <property type="entry name" value="Hexokinase"/>
</dbReference>
<dbReference type="SUPFAM" id="SSF53067">
    <property type="entry name" value="Actin-like ATPase domain"/>
    <property type="match status" value="2"/>
</dbReference>
<gene>
    <name evidence="10" type="ORF">BDY21DRAFT_374931</name>
</gene>
<dbReference type="GO" id="GO:0005829">
    <property type="term" value="C:cytosol"/>
    <property type="evidence" value="ECO:0007669"/>
    <property type="project" value="TreeGrafter"/>
</dbReference>
<evidence type="ECO:0000313" key="10">
    <source>
        <dbReference type="EMBL" id="KAF2453365.1"/>
    </source>
</evidence>
<keyword evidence="2 6" id="KW-0808">Transferase</keyword>
<dbReference type="PROSITE" id="PS51748">
    <property type="entry name" value="HEXOKINASE_2"/>
    <property type="match status" value="1"/>
</dbReference>
<evidence type="ECO:0000256" key="5">
    <source>
        <dbReference type="ARBA" id="ARBA00022840"/>
    </source>
</evidence>
<keyword evidence="11" id="KW-1185">Reference proteome</keyword>
<dbReference type="Gene3D" id="3.40.367.20">
    <property type="match status" value="1"/>
</dbReference>
<dbReference type="GO" id="GO:0006096">
    <property type="term" value="P:glycolytic process"/>
    <property type="evidence" value="ECO:0007669"/>
    <property type="project" value="UniProtKB-UniPathway"/>
</dbReference>
<feature type="domain" description="Hexokinase C-terminal" evidence="9">
    <location>
        <begin position="307"/>
        <end position="486"/>
    </location>
</feature>
<dbReference type="PANTHER" id="PTHR19443:SF24">
    <property type="entry name" value="PHOSPHOTRANSFERASE"/>
    <property type="match status" value="1"/>
</dbReference>
<dbReference type="OrthoDB" id="419537at2759"/>
<feature type="domain" description="Hexokinase C-terminal" evidence="9">
    <location>
        <begin position="557"/>
        <end position="627"/>
    </location>
</feature>
<dbReference type="AlphaFoldDB" id="A0A6A6NNL8"/>
<organism evidence="10 11">
    <name type="scientific">Lineolata rhizophorae</name>
    <dbReference type="NCBI Taxonomy" id="578093"/>
    <lineage>
        <taxon>Eukaryota</taxon>
        <taxon>Fungi</taxon>
        <taxon>Dikarya</taxon>
        <taxon>Ascomycota</taxon>
        <taxon>Pezizomycotina</taxon>
        <taxon>Dothideomycetes</taxon>
        <taxon>Dothideomycetes incertae sedis</taxon>
        <taxon>Lineolatales</taxon>
        <taxon>Lineolataceae</taxon>
        <taxon>Lineolata</taxon>
    </lineage>
</organism>
<dbReference type="Pfam" id="PF03727">
    <property type="entry name" value="Hexokinase_2"/>
    <property type="match status" value="2"/>
</dbReference>
<evidence type="ECO:0000256" key="2">
    <source>
        <dbReference type="ARBA" id="ARBA00022679"/>
    </source>
</evidence>
<dbReference type="Pfam" id="PF00349">
    <property type="entry name" value="Hexokinase_1"/>
    <property type="match status" value="1"/>
</dbReference>
<dbReference type="GO" id="GO:0001678">
    <property type="term" value="P:intracellular glucose homeostasis"/>
    <property type="evidence" value="ECO:0007669"/>
    <property type="project" value="InterPro"/>
</dbReference>
<dbReference type="GO" id="GO:0006013">
    <property type="term" value="P:mannose metabolic process"/>
    <property type="evidence" value="ECO:0007669"/>
    <property type="project" value="TreeGrafter"/>
</dbReference>
<comment type="similarity">
    <text evidence="1 6">Belongs to the hexokinase family.</text>
</comment>
<keyword evidence="6" id="KW-0324">Glycolysis</keyword>
<sequence length="630" mass="67665">MADVWRSIVSALEMVVMFPSMLHGALPPFPSFRSKQEKINRFSEPTISSNAKMRTPDEFLAEVRCLFEAPIQPATMLAMSARLQEQFKPKLENSNICMLPSFNHTLPSGQERGTYLALDVGGSTFRVALVALAGKQAGEAGMRIVHMSNHRIDRAVRGLEGEEFFDWMAGCIRETLATIQKRQTLEDEKEKEVVKTQQHDALSDASDAAIAAAAADAATTDAAVRRADPVPMGLSWSFPVEQTSIRNAMLLEMGKGFRATPGLLGHDLGDLVMQACRRQNLNVRVDAIVNDGSATLLARAYRDAATRMALILGTGTNAAVHLPVTTLSRGKYGARPRSWHARATHVLVNTELSMFGRGVFPTTRWDDALNAQHPQPDFQPLEYMISGRYLGEIARLVLLEAVERAALFGGVVPQGLQEPYALDTAVLAAFESDDSPQLAAAADKLMRDHPLPQDPSPAELRFVKQLATLVSRRAAAFLATAIYALNALRLDAEAAAAAAATITTSAPAARADTPTEPGSASSSSSSSTPPSLASSSSASASDPDPEPPGERPVAGLRRTTVGCNGTVIEKYPGFKGRAQAFLDELRREQQQQGRRRRDGDGGVGPGCVVLLEEAHEAAIFGAAVAACCRD</sequence>
<evidence type="ECO:0000256" key="4">
    <source>
        <dbReference type="ARBA" id="ARBA00022777"/>
    </source>
</evidence>
<evidence type="ECO:0000256" key="1">
    <source>
        <dbReference type="ARBA" id="ARBA00009225"/>
    </source>
</evidence>
<dbReference type="EMBL" id="MU001698">
    <property type="protein sequence ID" value="KAF2453365.1"/>
    <property type="molecule type" value="Genomic_DNA"/>
</dbReference>
<dbReference type="GO" id="GO:0006006">
    <property type="term" value="P:glucose metabolic process"/>
    <property type="evidence" value="ECO:0007669"/>
    <property type="project" value="TreeGrafter"/>
</dbReference>
<dbReference type="GO" id="GO:0005524">
    <property type="term" value="F:ATP binding"/>
    <property type="evidence" value="ECO:0007669"/>
    <property type="project" value="UniProtKB-UniRule"/>
</dbReference>
<evidence type="ECO:0000256" key="3">
    <source>
        <dbReference type="ARBA" id="ARBA00022741"/>
    </source>
</evidence>
<dbReference type="InterPro" id="IPR022672">
    <property type="entry name" value="Hexokinase_N"/>
</dbReference>
<feature type="region of interest" description="Disordered" evidence="7">
    <location>
        <begin position="504"/>
        <end position="558"/>
    </location>
</feature>
<dbReference type="EC" id="2.7.1.-" evidence="6"/>
<dbReference type="GO" id="GO:0005739">
    <property type="term" value="C:mitochondrion"/>
    <property type="evidence" value="ECO:0007669"/>
    <property type="project" value="TreeGrafter"/>
</dbReference>
<evidence type="ECO:0000313" key="11">
    <source>
        <dbReference type="Proteomes" id="UP000799766"/>
    </source>
</evidence>
<feature type="domain" description="Hexokinase N-terminal" evidence="8">
    <location>
        <begin position="71"/>
        <end position="301"/>
    </location>
</feature>
<dbReference type="InterPro" id="IPR022673">
    <property type="entry name" value="Hexokinase_C"/>
</dbReference>
<dbReference type="GO" id="GO:0019158">
    <property type="term" value="F:mannokinase activity"/>
    <property type="evidence" value="ECO:0007669"/>
    <property type="project" value="TreeGrafter"/>
</dbReference>
<dbReference type="Gene3D" id="3.30.420.40">
    <property type="match status" value="1"/>
</dbReference>
<reference evidence="10" key="1">
    <citation type="journal article" date="2020" name="Stud. Mycol.">
        <title>101 Dothideomycetes genomes: a test case for predicting lifestyles and emergence of pathogens.</title>
        <authorList>
            <person name="Haridas S."/>
            <person name="Albert R."/>
            <person name="Binder M."/>
            <person name="Bloem J."/>
            <person name="Labutti K."/>
            <person name="Salamov A."/>
            <person name="Andreopoulos B."/>
            <person name="Baker S."/>
            <person name="Barry K."/>
            <person name="Bills G."/>
            <person name="Bluhm B."/>
            <person name="Cannon C."/>
            <person name="Castanera R."/>
            <person name="Culley D."/>
            <person name="Daum C."/>
            <person name="Ezra D."/>
            <person name="Gonzalez J."/>
            <person name="Henrissat B."/>
            <person name="Kuo A."/>
            <person name="Liang C."/>
            <person name="Lipzen A."/>
            <person name="Lutzoni F."/>
            <person name="Magnuson J."/>
            <person name="Mondo S."/>
            <person name="Nolan M."/>
            <person name="Ohm R."/>
            <person name="Pangilinan J."/>
            <person name="Park H.-J."/>
            <person name="Ramirez L."/>
            <person name="Alfaro M."/>
            <person name="Sun H."/>
            <person name="Tritt A."/>
            <person name="Yoshinaga Y."/>
            <person name="Zwiers L.-H."/>
            <person name="Turgeon B."/>
            <person name="Goodwin S."/>
            <person name="Spatafora J."/>
            <person name="Crous P."/>
            <person name="Grigoriev I."/>
        </authorList>
    </citation>
    <scope>NUCLEOTIDE SEQUENCE</scope>
    <source>
        <strain evidence="10">ATCC 16933</strain>
    </source>
</reference>
<dbReference type="GO" id="GO:0004340">
    <property type="term" value="F:glucokinase activity"/>
    <property type="evidence" value="ECO:0007669"/>
    <property type="project" value="TreeGrafter"/>
</dbReference>
<dbReference type="UniPathway" id="UPA00109">
    <property type="reaction ID" value="UER00180"/>
</dbReference>
<dbReference type="GO" id="GO:0005536">
    <property type="term" value="F:D-glucose binding"/>
    <property type="evidence" value="ECO:0007669"/>
    <property type="project" value="InterPro"/>
</dbReference>
<dbReference type="InterPro" id="IPR043129">
    <property type="entry name" value="ATPase_NBD"/>
</dbReference>
<evidence type="ECO:0000259" key="8">
    <source>
        <dbReference type="Pfam" id="PF00349"/>
    </source>
</evidence>
<keyword evidence="4 6" id="KW-0418">Kinase</keyword>